<dbReference type="eggNOG" id="COG2340">
    <property type="taxonomic scope" value="Bacteria"/>
</dbReference>
<dbReference type="AlphaFoldDB" id="N0B858"/>
<dbReference type="CDD" id="cd05379">
    <property type="entry name" value="CAP_bacterial"/>
    <property type="match status" value="1"/>
</dbReference>
<dbReference type="EMBL" id="CP005587">
    <property type="protein sequence ID" value="AGK56245.1"/>
    <property type="molecule type" value="Genomic_DNA"/>
</dbReference>
<dbReference type="STRING" id="670307.HYPDE_22793"/>
<evidence type="ECO:0000313" key="3">
    <source>
        <dbReference type="EMBL" id="AGK56245.1"/>
    </source>
</evidence>
<dbReference type="PANTHER" id="PTHR31157">
    <property type="entry name" value="SCP DOMAIN-CONTAINING PROTEIN"/>
    <property type="match status" value="1"/>
</dbReference>
<protein>
    <submittedName>
        <fullName evidence="3">SCP-like extracellular</fullName>
    </submittedName>
</protein>
<accession>N0B858</accession>
<dbReference type="SUPFAM" id="SSF55797">
    <property type="entry name" value="PR-1-like"/>
    <property type="match status" value="1"/>
</dbReference>
<gene>
    <name evidence="3" type="ORF">HYPDE_22793</name>
</gene>
<dbReference type="Proteomes" id="UP000005952">
    <property type="component" value="Chromosome"/>
</dbReference>
<dbReference type="Pfam" id="PF00188">
    <property type="entry name" value="CAP"/>
    <property type="match status" value="1"/>
</dbReference>
<keyword evidence="4" id="KW-1185">Reference proteome</keyword>
<proteinExistence type="predicted"/>
<feature type="domain" description="SCP" evidence="2">
    <location>
        <begin position="113"/>
        <end position="228"/>
    </location>
</feature>
<reference evidence="3 4" key="1">
    <citation type="journal article" date="2013" name="Genome Announc.">
        <title>Genome sequences for three denitrifying bacterial strains isolated from a uranium- and nitrate-contaminated subsurface environment.</title>
        <authorList>
            <person name="Venkatramanan R."/>
            <person name="Prakash O."/>
            <person name="Woyke T."/>
            <person name="Chain P."/>
            <person name="Goodwin L.A."/>
            <person name="Watson D."/>
            <person name="Brooks S."/>
            <person name="Kostka J.E."/>
            <person name="Green S.J."/>
        </authorList>
    </citation>
    <scope>NUCLEOTIDE SEQUENCE [LARGE SCALE GENOMIC DNA]</scope>
    <source>
        <strain evidence="3 4">1NES1</strain>
    </source>
</reference>
<dbReference type="RefSeq" id="WP_015596283.1">
    <property type="nucleotide sequence ID" value="NC_021172.1"/>
</dbReference>
<sequence length="234" mass="25036">MIEFRARLVPGVAVMYRVALATGLATALAGCSLGSTSLSSGFAEPETTSSLSSPSLSPSIKSVGLGGDPSAPREVKVAALDKAPNGSFEKAAPGVLADRDYSHTSLNAEMARDVINAYRKKHGLKPLKLNPELTEAAKAHSRDLAKFDRISHYGSDGSNPWDRVKRAGYRARLTAENVGTGQVDFNEVMRGWEDSPGHNKNLLTPDATHMGIALVQDPKTEFKSFWTLVIASPM</sequence>
<dbReference type="InterPro" id="IPR035940">
    <property type="entry name" value="CAP_sf"/>
</dbReference>
<evidence type="ECO:0000256" key="1">
    <source>
        <dbReference type="SAM" id="MobiDB-lite"/>
    </source>
</evidence>
<evidence type="ECO:0000313" key="4">
    <source>
        <dbReference type="Proteomes" id="UP000005952"/>
    </source>
</evidence>
<name>N0B858_9HYPH</name>
<dbReference type="KEGG" id="hdt:HYPDE_22793"/>
<organism evidence="3 4">
    <name type="scientific">Hyphomicrobium denitrificans 1NES1</name>
    <dbReference type="NCBI Taxonomy" id="670307"/>
    <lineage>
        <taxon>Bacteria</taxon>
        <taxon>Pseudomonadati</taxon>
        <taxon>Pseudomonadota</taxon>
        <taxon>Alphaproteobacteria</taxon>
        <taxon>Hyphomicrobiales</taxon>
        <taxon>Hyphomicrobiaceae</taxon>
        <taxon>Hyphomicrobium</taxon>
    </lineage>
</organism>
<feature type="compositionally biased region" description="Low complexity" evidence="1">
    <location>
        <begin position="42"/>
        <end position="59"/>
    </location>
</feature>
<dbReference type="PROSITE" id="PS51257">
    <property type="entry name" value="PROKAR_LIPOPROTEIN"/>
    <property type="match status" value="1"/>
</dbReference>
<evidence type="ECO:0000259" key="2">
    <source>
        <dbReference type="Pfam" id="PF00188"/>
    </source>
</evidence>
<dbReference type="HOGENOM" id="CLU_048111_3_0_5"/>
<dbReference type="PANTHER" id="PTHR31157:SF1">
    <property type="entry name" value="SCP DOMAIN-CONTAINING PROTEIN"/>
    <property type="match status" value="1"/>
</dbReference>
<dbReference type="Gene3D" id="3.40.33.10">
    <property type="entry name" value="CAP"/>
    <property type="match status" value="1"/>
</dbReference>
<dbReference type="InterPro" id="IPR014044">
    <property type="entry name" value="CAP_dom"/>
</dbReference>
<feature type="region of interest" description="Disordered" evidence="1">
    <location>
        <begin position="42"/>
        <end position="68"/>
    </location>
</feature>